<evidence type="ECO:0000313" key="1">
    <source>
        <dbReference type="EMBL" id="KAG7513900.1"/>
    </source>
</evidence>
<protein>
    <recommendedName>
        <fullName evidence="3">SWIM-type domain-containing protein</fullName>
    </recommendedName>
</protein>
<proteinExistence type="predicted"/>
<evidence type="ECO:0000313" key="2">
    <source>
        <dbReference type="Proteomes" id="UP000693946"/>
    </source>
</evidence>
<dbReference type="Proteomes" id="UP000693946">
    <property type="component" value="Linkage Group LG14"/>
</dbReference>
<accession>A0AAV6SAQ9</accession>
<dbReference type="AlphaFoldDB" id="A0AAV6SAQ9"/>
<comment type="caution">
    <text evidence="1">The sequence shown here is derived from an EMBL/GenBank/DDBJ whole genome shotgun (WGS) entry which is preliminary data.</text>
</comment>
<dbReference type="EMBL" id="JAGKHQ010000006">
    <property type="protein sequence ID" value="KAG7513900.1"/>
    <property type="molecule type" value="Genomic_DNA"/>
</dbReference>
<organism evidence="1 2">
    <name type="scientific">Solea senegalensis</name>
    <name type="common">Senegalese sole</name>
    <dbReference type="NCBI Taxonomy" id="28829"/>
    <lineage>
        <taxon>Eukaryota</taxon>
        <taxon>Metazoa</taxon>
        <taxon>Chordata</taxon>
        <taxon>Craniata</taxon>
        <taxon>Vertebrata</taxon>
        <taxon>Euteleostomi</taxon>
        <taxon>Actinopterygii</taxon>
        <taxon>Neopterygii</taxon>
        <taxon>Teleostei</taxon>
        <taxon>Neoteleostei</taxon>
        <taxon>Acanthomorphata</taxon>
        <taxon>Carangaria</taxon>
        <taxon>Pleuronectiformes</taxon>
        <taxon>Pleuronectoidei</taxon>
        <taxon>Soleidae</taxon>
        <taxon>Solea</taxon>
    </lineage>
</organism>
<gene>
    <name evidence="1" type="ORF">JOB18_019526</name>
</gene>
<evidence type="ECO:0008006" key="3">
    <source>
        <dbReference type="Google" id="ProtNLM"/>
    </source>
</evidence>
<sequence>MMSDGQTARQMHSFVSACHKPSLVGSMTLDIVIFLRIQVHEKGLEVSTPGYYLQVLGATFGRMQLIKMTSCLCQNENTENWSWFCSVLSDGRACRHAGIFWPVTAILREGNEHCGRRLRANHH</sequence>
<keyword evidence="2" id="KW-1185">Reference proteome</keyword>
<reference evidence="1 2" key="1">
    <citation type="journal article" date="2021" name="Sci. Rep.">
        <title>Chromosome anchoring in Senegalese sole (Solea senegalensis) reveals sex-associated markers and genome rearrangements in flatfish.</title>
        <authorList>
            <person name="Guerrero-Cozar I."/>
            <person name="Gomez-Garrido J."/>
            <person name="Berbel C."/>
            <person name="Martinez-Blanch J.F."/>
            <person name="Alioto T."/>
            <person name="Claros M.G."/>
            <person name="Gagnaire P.A."/>
            <person name="Manchado M."/>
        </authorList>
    </citation>
    <scope>NUCLEOTIDE SEQUENCE [LARGE SCALE GENOMIC DNA]</scope>
    <source>
        <strain evidence="1">Sse05_10M</strain>
    </source>
</reference>
<name>A0AAV6SAQ9_SOLSE</name>